<dbReference type="EMBL" id="APCN01004273">
    <property type="status" value="NOT_ANNOTATED_CDS"/>
    <property type="molecule type" value="Genomic_DNA"/>
</dbReference>
<dbReference type="Proteomes" id="UP000075840">
    <property type="component" value="Unassembled WGS sequence"/>
</dbReference>
<evidence type="ECO:0000313" key="1">
    <source>
        <dbReference type="EnsemblMetazoa" id="AARA014196-PA"/>
    </source>
</evidence>
<dbReference type="EnsemblMetazoa" id="AARA014196-RA">
    <property type="protein sequence ID" value="AARA014196-PA"/>
    <property type="gene ID" value="AARA014196"/>
</dbReference>
<protein>
    <submittedName>
        <fullName evidence="1">Uncharacterized protein</fullName>
    </submittedName>
</protein>
<sequence length="68" mass="7827">MVFFSSMFVFIFLNQRVLDLDNCYTHNKDGQHYHNTSLLSSLPNFATLIGSTMVFNQKQPARYAMCTA</sequence>
<reference evidence="1" key="1">
    <citation type="submission" date="2022-08" db="UniProtKB">
        <authorList>
            <consortium name="EnsemblMetazoa"/>
        </authorList>
    </citation>
    <scope>IDENTIFICATION</scope>
    <source>
        <strain evidence="1">Dongola</strain>
    </source>
</reference>
<name>A0A182IFC8_ANOAR</name>
<evidence type="ECO:0000313" key="2">
    <source>
        <dbReference type="Proteomes" id="UP000075840"/>
    </source>
</evidence>
<dbReference type="VEuPathDB" id="VectorBase:AARA014196"/>
<dbReference type="AlphaFoldDB" id="A0A182IFC8"/>
<organism evidence="1 2">
    <name type="scientific">Anopheles arabiensis</name>
    <name type="common">Mosquito</name>
    <dbReference type="NCBI Taxonomy" id="7173"/>
    <lineage>
        <taxon>Eukaryota</taxon>
        <taxon>Metazoa</taxon>
        <taxon>Ecdysozoa</taxon>
        <taxon>Arthropoda</taxon>
        <taxon>Hexapoda</taxon>
        <taxon>Insecta</taxon>
        <taxon>Pterygota</taxon>
        <taxon>Neoptera</taxon>
        <taxon>Endopterygota</taxon>
        <taxon>Diptera</taxon>
        <taxon>Nematocera</taxon>
        <taxon>Culicoidea</taxon>
        <taxon>Culicidae</taxon>
        <taxon>Anophelinae</taxon>
        <taxon>Anopheles</taxon>
    </lineage>
</organism>
<accession>A0A182IFC8</accession>
<keyword evidence="2" id="KW-1185">Reference proteome</keyword>
<proteinExistence type="predicted"/>